<evidence type="ECO:0000313" key="2">
    <source>
        <dbReference type="EnsemblMetazoa" id="Aqu2.1.34802_001"/>
    </source>
</evidence>
<organism evidence="2">
    <name type="scientific">Amphimedon queenslandica</name>
    <name type="common">Sponge</name>
    <dbReference type="NCBI Taxonomy" id="400682"/>
    <lineage>
        <taxon>Eukaryota</taxon>
        <taxon>Metazoa</taxon>
        <taxon>Porifera</taxon>
        <taxon>Demospongiae</taxon>
        <taxon>Heteroscleromorpha</taxon>
        <taxon>Haplosclerida</taxon>
        <taxon>Niphatidae</taxon>
        <taxon>Amphimedon</taxon>
    </lineage>
</organism>
<feature type="compositionally biased region" description="Polar residues" evidence="1">
    <location>
        <begin position="49"/>
        <end position="60"/>
    </location>
</feature>
<dbReference type="OrthoDB" id="8118845at2759"/>
<name>A0A1X7V5K4_AMPQE</name>
<accession>A0A1X7V5K4</accession>
<dbReference type="InParanoid" id="A0A1X7V5K4"/>
<dbReference type="AlphaFoldDB" id="A0A1X7V5K4"/>
<dbReference type="SUPFAM" id="SSF56672">
    <property type="entry name" value="DNA/RNA polymerases"/>
    <property type="match status" value="1"/>
</dbReference>
<dbReference type="PANTHER" id="PTHR48462">
    <property type="entry name" value="PROTEIN, PUTATIVE-RELATED"/>
    <property type="match status" value="1"/>
</dbReference>
<dbReference type="PANTHER" id="PTHR48462:SF1">
    <property type="entry name" value="PROTEIN, PUTATIVE-RELATED"/>
    <property type="match status" value="1"/>
</dbReference>
<sequence>MAACCSCNGVNARCVRCICVKSKRPCLNCRAKDDNNCHNTIPQRQSQFTSVPVAPQNSHTVIPPPPSSLPGPVNSSTSVSSTSPSVPSSNDLPDPDIDNYLMTAYGSSLDRSEVPMGTTNEWVSRWSSIAHLKGKLYHVPGGSIGRHYVDQLSKEVLYLANGSFPSERLMVFSAVILQRIHTVRKGSDIRRVLDRRLEMWSKDEFDPLVNEAIRYDKSVRARLPPLTEDHFVSVFSRLMLCGKVRAAVRWLSDSNKGTVLSSKSPTIVKNGDGTSSNMSVLEALKRKHPESQSPPLSTLLTADPLPPRSVLEVTGSHVHLTSSRIQGSAGPSGTDANHWQDVLLRFGAHSERLRDSVASLIRRLSNTVTPWDDIRALVACRLIALDKCPGIRPIGIGETLRRIICKTVCMLTRYELDEICSTSQLCGGMKAGIEGAIHTVYDLFEQGGRDGWGVLMIDATNAFNNINRQSVLWNSRILWPSCSLFLFNTYRGWIPLVINDSNVYLYSKEGVTQGDPLSMFIYAVATIPLIERLGRPSGGTHVWYADDASACSRLQHLKDWFDRLLQIGPSYGYHPEPSKCVLVVHEGHLSSARDLFETYGIRIVTSHRLLGGVVGDQEGLLSYVTSSVNEWTSIVEKLTVIAETQPQLAYSAFTRSVQSQWAYLQRVVPDCGSSFIPLEQLISQRFIPTIFGCEISPTERSLLTLPARLGGLNIQDPTLTSTTNYTTSRRLTSPIVDALKGIIEFDIDEFNIGYHLIQEEITKEKAAGFDRLFNELLPLLTLDQQRAVNRAKGERMSSWLTVAPVAKHHFDLSAQEFRDSLALRYRKPLQGIPPTCDGCSATFDLSHALSCRCGGLVTQRHNEVRDSFGDLAALAWSQVIREPVVREASSHSPALVADLAVRGVWVPQAEALFDIRVIDTDARSYRNQSPIDILSGAEREKKKKYLEACTDRRAVFTPICSSVDGLLGREANVFVKRIAERLSSKWNTNYAQVLGWIRTHLTFSTLRATILCLRGTRTKWRSINMADSSPLNLIMH</sequence>
<evidence type="ECO:0000256" key="1">
    <source>
        <dbReference type="SAM" id="MobiDB-lite"/>
    </source>
</evidence>
<dbReference type="EnsemblMetazoa" id="Aqu2.1.34802_001">
    <property type="protein sequence ID" value="Aqu2.1.34802_001"/>
    <property type="gene ID" value="Aqu2.1.34802"/>
</dbReference>
<reference evidence="2" key="1">
    <citation type="submission" date="2017-05" db="UniProtKB">
        <authorList>
            <consortium name="EnsemblMetazoa"/>
        </authorList>
    </citation>
    <scope>IDENTIFICATION</scope>
</reference>
<dbReference type="eggNOG" id="ENOG502S9D9">
    <property type="taxonomic scope" value="Eukaryota"/>
</dbReference>
<protein>
    <submittedName>
        <fullName evidence="2">Uncharacterized protein</fullName>
    </submittedName>
</protein>
<feature type="compositionally biased region" description="Low complexity" evidence="1">
    <location>
        <begin position="70"/>
        <end position="90"/>
    </location>
</feature>
<dbReference type="InterPro" id="IPR043502">
    <property type="entry name" value="DNA/RNA_pol_sf"/>
</dbReference>
<feature type="region of interest" description="Disordered" evidence="1">
    <location>
        <begin position="49"/>
        <end position="95"/>
    </location>
</feature>
<proteinExistence type="predicted"/>